<gene>
    <name evidence="1" type="ORF">B7R22_13825</name>
</gene>
<dbReference type="GO" id="GO:0004497">
    <property type="term" value="F:monooxygenase activity"/>
    <property type="evidence" value="ECO:0007669"/>
    <property type="project" value="UniProtKB-KW"/>
</dbReference>
<keyword evidence="1" id="KW-0503">Monooxygenase</keyword>
<dbReference type="EMBL" id="NBXB01000036">
    <property type="protein sequence ID" value="RFA13170.1"/>
    <property type="molecule type" value="Genomic_DNA"/>
</dbReference>
<dbReference type="Gene3D" id="3.50.50.60">
    <property type="entry name" value="FAD/NAD(P)-binding domain"/>
    <property type="match status" value="2"/>
</dbReference>
<name>A0A3E0VU48_9MICO</name>
<dbReference type="RefSeq" id="WP_116412311.1">
    <property type="nucleotide sequence ID" value="NZ_NBXB01000036.1"/>
</dbReference>
<evidence type="ECO:0000313" key="2">
    <source>
        <dbReference type="Proteomes" id="UP000256541"/>
    </source>
</evidence>
<keyword evidence="1" id="KW-0560">Oxidoreductase</keyword>
<dbReference type="InterPro" id="IPR051209">
    <property type="entry name" value="FAD-bind_Monooxygenase_sf"/>
</dbReference>
<dbReference type="Proteomes" id="UP000256541">
    <property type="component" value="Unassembled WGS sequence"/>
</dbReference>
<dbReference type="OrthoDB" id="5168853at2"/>
<dbReference type="PANTHER" id="PTHR42877">
    <property type="entry name" value="L-ORNITHINE N(5)-MONOOXYGENASE-RELATED"/>
    <property type="match status" value="1"/>
</dbReference>
<evidence type="ECO:0000313" key="1">
    <source>
        <dbReference type="EMBL" id="RFA13170.1"/>
    </source>
</evidence>
<comment type="caution">
    <text evidence="1">The sequence shown here is derived from an EMBL/GenBank/DDBJ whole genome shotgun (WGS) entry which is preliminary data.</text>
</comment>
<dbReference type="PRINTS" id="PR00469">
    <property type="entry name" value="PNDRDTASEII"/>
</dbReference>
<dbReference type="AlphaFoldDB" id="A0A3E0VU48"/>
<dbReference type="Pfam" id="PF13738">
    <property type="entry name" value="Pyr_redox_3"/>
    <property type="match status" value="1"/>
</dbReference>
<accession>A0A3E0VU48</accession>
<dbReference type="SUPFAM" id="SSF51905">
    <property type="entry name" value="FAD/NAD(P)-binding domain"/>
    <property type="match status" value="2"/>
</dbReference>
<dbReference type="PANTHER" id="PTHR42877:SF4">
    <property type="entry name" value="FAD_NAD(P)-BINDING DOMAIN-CONTAINING PROTEIN-RELATED"/>
    <property type="match status" value="1"/>
</dbReference>
<organism evidence="1 2">
    <name type="scientific">Subtercola boreus</name>
    <dbReference type="NCBI Taxonomy" id="120213"/>
    <lineage>
        <taxon>Bacteria</taxon>
        <taxon>Bacillati</taxon>
        <taxon>Actinomycetota</taxon>
        <taxon>Actinomycetes</taxon>
        <taxon>Micrococcales</taxon>
        <taxon>Microbacteriaceae</taxon>
        <taxon>Subtercola</taxon>
    </lineage>
</organism>
<dbReference type="InterPro" id="IPR036188">
    <property type="entry name" value="FAD/NAD-bd_sf"/>
</dbReference>
<protein>
    <submittedName>
        <fullName evidence="1">4-hydroxyacetophenone monooxygenase</fullName>
    </submittedName>
</protein>
<sequence length="498" mass="54606">MRADGPASATATEPAPERVDVFILGAGFAGLGLGIRLAREGAHTFVIAERSDSVGGTWRDNTYPGVACDIPSHLYSFSFRQKPDWSSVFAPGPEIRAYLEECAREEGLLPHLRLGSELLRAEWDETDSRWSITTTIGRYSARALVTAAGRLSEPRIPATPGLDTFDGPHFHTSRWNHDVDLRGRRVGITGTGASAVQVLPALAAEASEVVVFQRSAPYVVPRGDRRYSDAEKTRLASDPQLLDDSRNTIFWKAEQTFPSRLGRQPDLSAQRDLWQNHLDDQVDDPALREALTPDYEIGCKRVLLSDDYYPALALPTVHLEKSALVSLDGSRATAASGRTHDLDVLIFATGFHSTRQPYAERIAGRRGELLSEHWADGMTAYASTVVHGFPNLFIIDGPNASLGHNSAIHMIETQLEYVLGALAHLAGHPDAALDVSAEAEASYTADIDAAAAPTVWLTGGCRSWYVDDRSHRLTLLWPGYAHTFRERNGRFEARPFGV</sequence>
<reference evidence="1 2" key="1">
    <citation type="submission" date="2017-04" db="EMBL/GenBank/DDBJ databases">
        <title>Comparative genome analysis of Subtercola boreus.</title>
        <authorList>
            <person name="Cho Y.-J."/>
            <person name="Cho A."/>
            <person name="Kim O.-S."/>
            <person name="Lee J.-I."/>
        </authorList>
    </citation>
    <scope>NUCLEOTIDE SEQUENCE [LARGE SCALE GENOMIC DNA]</scope>
    <source>
        <strain evidence="1 2">P27479</strain>
    </source>
</reference>
<proteinExistence type="predicted"/>